<feature type="transmembrane region" description="Helical" evidence="10">
    <location>
        <begin position="502"/>
        <end position="527"/>
    </location>
</feature>
<dbReference type="Pfam" id="PF20501">
    <property type="entry name" value="MbhE"/>
    <property type="match status" value="1"/>
</dbReference>
<feature type="transmembrane region" description="Helical" evidence="10">
    <location>
        <begin position="625"/>
        <end position="644"/>
    </location>
</feature>
<evidence type="ECO:0000256" key="5">
    <source>
        <dbReference type="ARBA" id="ARBA00022692"/>
    </source>
</evidence>
<evidence type="ECO:0000313" key="16">
    <source>
        <dbReference type="EMBL" id="GBC97691.1"/>
    </source>
</evidence>
<feature type="transmembrane region" description="Helical" evidence="10">
    <location>
        <begin position="598"/>
        <end position="618"/>
    </location>
</feature>
<feature type="transmembrane region" description="Helical" evidence="10">
    <location>
        <begin position="307"/>
        <end position="325"/>
    </location>
</feature>
<feature type="transmembrane region" description="Helical" evidence="10">
    <location>
        <begin position="138"/>
        <end position="160"/>
    </location>
</feature>
<dbReference type="InterPro" id="IPR001516">
    <property type="entry name" value="Proton_antipo_N"/>
</dbReference>
<dbReference type="Pfam" id="PF00361">
    <property type="entry name" value="Proton_antipo_M"/>
    <property type="match status" value="1"/>
</dbReference>
<evidence type="ECO:0000256" key="4">
    <source>
        <dbReference type="ARBA" id="ARBA00022475"/>
    </source>
</evidence>
<feature type="transmembrane region" description="Helical" evidence="10">
    <location>
        <begin position="39"/>
        <end position="63"/>
    </location>
</feature>
<feature type="domain" description="NADH:quinone oxidoreductase/Mrp antiporter transmembrane" evidence="11">
    <location>
        <begin position="135"/>
        <end position="426"/>
    </location>
</feature>
<evidence type="ECO:0000256" key="10">
    <source>
        <dbReference type="SAM" id="Phobius"/>
    </source>
</evidence>
<name>A0A2H5X936_9BACT</name>
<feature type="transmembrane region" description="Helical" evidence="10">
    <location>
        <begin position="331"/>
        <end position="355"/>
    </location>
</feature>
<evidence type="ECO:0000256" key="9">
    <source>
        <dbReference type="RuleBase" id="RU000320"/>
    </source>
</evidence>
<feature type="transmembrane region" description="Helical" evidence="10">
    <location>
        <begin position="83"/>
        <end position="104"/>
    </location>
</feature>
<evidence type="ECO:0000259" key="13">
    <source>
        <dbReference type="Pfam" id="PF04039"/>
    </source>
</evidence>
<keyword evidence="7" id="KW-0406">Ion transport</keyword>
<dbReference type="Pfam" id="PF04039">
    <property type="entry name" value="MnhB"/>
    <property type="match status" value="1"/>
</dbReference>
<evidence type="ECO:0000256" key="3">
    <source>
        <dbReference type="ARBA" id="ARBA00022449"/>
    </source>
</evidence>
<feature type="transmembrane region" description="Helical" evidence="10">
    <location>
        <begin position="12"/>
        <end position="32"/>
    </location>
</feature>
<gene>
    <name evidence="16" type="primary">mrpA</name>
    <name evidence="16" type="ORF">HRbin17_00180</name>
</gene>
<feature type="transmembrane region" description="Helical" evidence="10">
    <location>
        <begin position="172"/>
        <end position="191"/>
    </location>
</feature>
<dbReference type="PRINTS" id="PR01434">
    <property type="entry name" value="NADHDHGNASE5"/>
</dbReference>
<comment type="caution">
    <text evidence="16">The sequence shown here is derived from an EMBL/GenBank/DDBJ whole genome shotgun (WGS) entry which is preliminary data.</text>
</comment>
<feature type="transmembrane region" description="Helical" evidence="10">
    <location>
        <begin position="376"/>
        <end position="395"/>
    </location>
</feature>
<sequence length="930" mass="98765">MEECPPKGVAQMPLWGALVALFWTAAVCLLLARFVRQRFVYVALSSGAFVTALVTVLTLWPNIPATATLNWLPSLGVNLTLRMDGLAALFAVLVLGIGLLIVVYAHGYLHPDDPPARFFGALLLFAGAMLGVVLADNLIALCIFWELTSVASFLLIGYWHDRAEARAAAYQALIVTALGGLALLAGILMLGQIGGAFEWSVLVRRTETLNANPWLTPALLLILLGAFTKSAQYPFHFWLPNAMAAPTPVSAYLHSATMVKAGIFLLARLHPMLRDHPLWTPLVGGVGAVTMLWAGYVAVLQRDIKALLAYSTVSQLGFMTALLGLGTPNGMAAALLLLVTHAGFKAALFLVAGIVEHKTHTRHLDELGGLARAMPVVAAITAVAAAALAGVPPLSGYLSKEIAFDAVVHESDWRLAAVVTLASAFTTAYAVRFAWGIFFRPPQQSTAKSWAVPPALWVPAAILSAWCIGAGVMPSLFTAPLWAPALQGAAERVPKLTLWHGFGAPMAMSAIALCGGVALHAALSVLVRWHQRLPAWTGDGVYDALARGLLKGAKGLTNFWQSGVLRRYLWWTVGFAATAVSAVLLPGGWFQLPVVQPVPWATVAMGLVLCGAAVLVAVTYPHRLVAVLGLSVVGVMVIVHFLWLSAPDLALTQLVVEIASLLILLLLLAFLPRKAPDAEPRGRKLADMAFAATIGAGVGALTLSLLSQPVDPTVRNFYLTTAKALAGGRNVVNVIVVDYRGYDTLGEIVVMGIAGLSLYVLMRLRRRAVAPAGAPVGVSGSDRPENPTGYVPSPLLMTLARLILLPGAMVAFYLFWRGHNAPGGGFVAGLVIAGLIALQYIAFGERHVRRALPVNYRALIAWGWLAAMLTGVGAWAMGMPFLTSGFRFLHLPLLGEIELASATLFDLGVLLVVVGVVLMAFSLLGAAYRD</sequence>
<dbReference type="PANTHER" id="PTHR43373:SF1">
    <property type="entry name" value="NA(+)_H(+) ANTIPORTER SUBUNIT A"/>
    <property type="match status" value="1"/>
</dbReference>
<feature type="transmembrane region" description="Helical" evidence="10">
    <location>
        <begin position="744"/>
        <end position="762"/>
    </location>
</feature>
<dbReference type="GO" id="GO:0006811">
    <property type="term" value="P:monoatomic ion transport"/>
    <property type="evidence" value="ECO:0007669"/>
    <property type="project" value="UniProtKB-KW"/>
</dbReference>
<keyword evidence="6 10" id="KW-1133">Transmembrane helix</keyword>
<evidence type="ECO:0000256" key="2">
    <source>
        <dbReference type="ARBA" id="ARBA00022448"/>
    </source>
</evidence>
<evidence type="ECO:0000259" key="11">
    <source>
        <dbReference type="Pfam" id="PF00361"/>
    </source>
</evidence>
<evidence type="ECO:0000259" key="15">
    <source>
        <dbReference type="Pfam" id="PF20501"/>
    </source>
</evidence>
<feature type="domain" description="NADH-Ubiquinone oxidoreductase (complex I) chain 5 N-terminal" evidence="12">
    <location>
        <begin position="74"/>
        <end position="119"/>
    </location>
</feature>
<evidence type="ECO:0000256" key="6">
    <source>
        <dbReference type="ARBA" id="ARBA00022989"/>
    </source>
</evidence>
<reference evidence="17" key="1">
    <citation type="submission" date="2017-09" db="EMBL/GenBank/DDBJ databases">
        <title>Metaegenomics of thermophilic ammonia-oxidizing enrichment culture.</title>
        <authorList>
            <person name="Kato S."/>
            <person name="Suzuki K."/>
        </authorList>
    </citation>
    <scope>NUCLEOTIDE SEQUENCE [LARGE SCALE GENOMIC DNA]</scope>
</reference>
<keyword evidence="2" id="KW-0813">Transport</keyword>
<feature type="transmembrane region" description="Helical" evidence="10">
    <location>
        <begin position="415"/>
        <end position="435"/>
    </location>
</feature>
<feature type="transmembrane region" description="Helical" evidence="10">
    <location>
        <begin position="855"/>
        <end position="882"/>
    </location>
</feature>
<feature type="transmembrane region" description="Helical" evidence="10">
    <location>
        <begin position="456"/>
        <end position="482"/>
    </location>
</feature>
<evidence type="ECO:0000313" key="17">
    <source>
        <dbReference type="Proteomes" id="UP000236173"/>
    </source>
</evidence>
<feature type="transmembrane region" description="Helical" evidence="10">
    <location>
        <begin position="211"/>
        <end position="228"/>
    </location>
</feature>
<dbReference type="GO" id="GO:0005886">
    <property type="term" value="C:plasma membrane"/>
    <property type="evidence" value="ECO:0007669"/>
    <property type="project" value="UniProtKB-SubCell"/>
</dbReference>
<keyword evidence="5 9" id="KW-0812">Transmembrane</keyword>
<feature type="domain" description="MrpA C-terminal/MbhE" evidence="15">
    <location>
        <begin position="683"/>
        <end position="769"/>
    </location>
</feature>
<protein>
    <submittedName>
        <fullName evidence="16">Na(+)/H(+) antiporter subunit A</fullName>
    </submittedName>
</protein>
<keyword evidence="4" id="KW-1003">Cell membrane</keyword>
<dbReference type="InterPro" id="IPR001750">
    <property type="entry name" value="ND/Mrp_TM"/>
</dbReference>
<feature type="transmembrane region" description="Helical" evidence="10">
    <location>
        <begin position="568"/>
        <end position="592"/>
    </location>
</feature>
<feature type="transmembrane region" description="Helical" evidence="10">
    <location>
        <begin position="822"/>
        <end position="843"/>
    </location>
</feature>
<feature type="transmembrane region" description="Helical" evidence="10">
    <location>
        <begin position="116"/>
        <end position="132"/>
    </location>
</feature>
<evidence type="ECO:0000259" key="14">
    <source>
        <dbReference type="Pfam" id="PF13244"/>
    </source>
</evidence>
<accession>A0A2H5X936</accession>
<comment type="subcellular location">
    <subcellularLocation>
        <location evidence="1">Cell membrane</location>
        <topology evidence="1">Multi-pass membrane protein</topology>
    </subcellularLocation>
    <subcellularLocation>
        <location evidence="9">Membrane</location>
        <topology evidence="9">Multi-pass membrane protein</topology>
    </subcellularLocation>
</comment>
<dbReference type="Pfam" id="PF00662">
    <property type="entry name" value="Proton_antipo_N"/>
    <property type="match status" value="1"/>
</dbReference>
<dbReference type="Pfam" id="PF13244">
    <property type="entry name" value="MbhD"/>
    <property type="match status" value="1"/>
</dbReference>
<dbReference type="GO" id="GO:0015297">
    <property type="term" value="F:antiporter activity"/>
    <property type="evidence" value="ECO:0007669"/>
    <property type="project" value="UniProtKB-KW"/>
</dbReference>
<dbReference type="InterPro" id="IPR050616">
    <property type="entry name" value="CPA3_Na-H_Antiporter_A"/>
</dbReference>
<feature type="transmembrane region" description="Helical" evidence="10">
    <location>
        <begin position="685"/>
        <end position="706"/>
    </location>
</feature>
<feature type="transmembrane region" description="Helical" evidence="10">
    <location>
        <begin position="279"/>
        <end position="300"/>
    </location>
</feature>
<dbReference type="PANTHER" id="PTHR43373">
    <property type="entry name" value="NA(+)/H(+) ANTIPORTER SUBUNIT"/>
    <property type="match status" value="1"/>
</dbReference>
<evidence type="ECO:0000256" key="8">
    <source>
        <dbReference type="ARBA" id="ARBA00023136"/>
    </source>
</evidence>
<dbReference type="InterPro" id="IPR007182">
    <property type="entry name" value="MnhB"/>
</dbReference>
<keyword evidence="3" id="KW-0050">Antiport</keyword>
<feature type="transmembrane region" description="Helical" evidence="10">
    <location>
        <begin position="795"/>
        <end position="816"/>
    </location>
</feature>
<feature type="domain" description="MrpA C-terminal/MbhD" evidence="14">
    <location>
        <begin position="609"/>
        <end position="673"/>
    </location>
</feature>
<dbReference type="AlphaFoldDB" id="A0A2H5X936"/>
<keyword evidence="8 10" id="KW-0472">Membrane</keyword>
<feature type="domain" description="Na+/H+ antiporter MnhB subunit-related protein" evidence="13">
    <location>
        <begin position="796"/>
        <end position="918"/>
    </location>
</feature>
<evidence type="ECO:0000259" key="12">
    <source>
        <dbReference type="Pfam" id="PF00662"/>
    </source>
</evidence>
<dbReference type="EMBL" id="BEHT01000002">
    <property type="protein sequence ID" value="GBC97691.1"/>
    <property type="molecule type" value="Genomic_DNA"/>
</dbReference>
<feature type="transmembrane region" description="Helical" evidence="10">
    <location>
        <begin position="650"/>
        <end position="673"/>
    </location>
</feature>
<dbReference type="Proteomes" id="UP000236173">
    <property type="component" value="Unassembled WGS sequence"/>
</dbReference>
<organism evidence="16 17">
    <name type="scientific">Candidatus Fervidibacter japonicus</name>
    <dbReference type="NCBI Taxonomy" id="2035412"/>
    <lineage>
        <taxon>Bacteria</taxon>
        <taxon>Candidatus Fervidibacterota</taxon>
        <taxon>Candidatus Fervidibacter</taxon>
    </lineage>
</organism>
<evidence type="ECO:0000256" key="1">
    <source>
        <dbReference type="ARBA" id="ARBA00004651"/>
    </source>
</evidence>
<dbReference type="InterPro" id="IPR046806">
    <property type="entry name" value="MrpA_C/MbhE"/>
</dbReference>
<proteinExistence type="predicted"/>
<feature type="transmembrane region" description="Helical" evidence="10">
    <location>
        <begin position="902"/>
        <end position="928"/>
    </location>
</feature>
<dbReference type="InterPro" id="IPR025383">
    <property type="entry name" value="MrpA_C/MbhD"/>
</dbReference>
<evidence type="ECO:0000256" key="7">
    <source>
        <dbReference type="ARBA" id="ARBA00023065"/>
    </source>
</evidence>